<evidence type="ECO:0000256" key="2">
    <source>
        <dbReference type="ARBA" id="ARBA00034247"/>
    </source>
</evidence>
<name>A0A2T5PAS6_9PSED</name>
<dbReference type="GO" id="GO:1902201">
    <property type="term" value="P:negative regulation of bacterial-type flagellum-dependent cell motility"/>
    <property type="evidence" value="ECO:0007669"/>
    <property type="project" value="TreeGrafter"/>
</dbReference>
<dbReference type="InterPro" id="IPR043128">
    <property type="entry name" value="Rev_trsase/Diguanyl_cyclase"/>
</dbReference>
<dbReference type="SUPFAM" id="SSF55781">
    <property type="entry name" value="GAF domain-like"/>
    <property type="match status" value="1"/>
</dbReference>
<dbReference type="PROSITE" id="PS50887">
    <property type="entry name" value="GGDEF"/>
    <property type="match status" value="1"/>
</dbReference>
<dbReference type="Proteomes" id="UP000244064">
    <property type="component" value="Unassembled WGS sequence"/>
</dbReference>
<dbReference type="InterPro" id="IPR029787">
    <property type="entry name" value="Nucleotide_cyclase"/>
</dbReference>
<dbReference type="NCBIfam" id="TIGR00254">
    <property type="entry name" value="GGDEF"/>
    <property type="match status" value="1"/>
</dbReference>
<dbReference type="EC" id="2.7.7.65" evidence="1"/>
<gene>
    <name evidence="4" type="ORF">DBO85_08065</name>
</gene>
<dbReference type="InterPro" id="IPR003018">
    <property type="entry name" value="GAF"/>
</dbReference>
<dbReference type="SMART" id="SM00267">
    <property type="entry name" value="GGDEF"/>
    <property type="match status" value="1"/>
</dbReference>
<dbReference type="GO" id="GO:0052621">
    <property type="term" value="F:diguanylate cyclase activity"/>
    <property type="evidence" value="ECO:0007669"/>
    <property type="project" value="UniProtKB-EC"/>
</dbReference>
<dbReference type="SUPFAM" id="SSF55073">
    <property type="entry name" value="Nucleotide cyclase"/>
    <property type="match status" value="1"/>
</dbReference>
<dbReference type="SMART" id="SM00065">
    <property type="entry name" value="GAF"/>
    <property type="match status" value="1"/>
</dbReference>
<comment type="caution">
    <text evidence="4">The sequence shown here is derived from an EMBL/GenBank/DDBJ whole genome shotgun (WGS) entry which is preliminary data.</text>
</comment>
<dbReference type="Pfam" id="PF00990">
    <property type="entry name" value="GGDEF"/>
    <property type="match status" value="1"/>
</dbReference>
<dbReference type="OrthoDB" id="9812358at2"/>
<comment type="catalytic activity">
    <reaction evidence="2">
        <text>2 GTP = 3',3'-c-di-GMP + 2 diphosphate</text>
        <dbReference type="Rhea" id="RHEA:24898"/>
        <dbReference type="ChEBI" id="CHEBI:33019"/>
        <dbReference type="ChEBI" id="CHEBI:37565"/>
        <dbReference type="ChEBI" id="CHEBI:58805"/>
        <dbReference type="EC" id="2.7.7.65"/>
    </reaction>
</comment>
<sequence length="345" mass="37650">MDPILSLLAETMPKARTLEQLTRPLLALLNRITGLESTYLTSINLDQGLQKVEFARNAGQMQIPEGLVVPWEDTLCKRALDEDRTYTSDVPGCWGDSVAARALGIRTYASAPIHAHDGRLLGTVCAASAEQIAETPDVQGFLRLLSALLGFALEREDLVERLQQSNAELASMALTDALTGLLNRRAILDQLTRMLAQARRDRMPVLVGVVDLDGFKSINDNHGHQAGDRFLLQVAKRMKDCLRVSDLIGRTGGDEFVVAAVGPVSESELGSPLMQQALDGLQVRLSLATQGNYRLDDAQQELRYAGASVGVVAVSADELDAEEAVKMADREMYRVKQQRKNARAG</sequence>
<dbReference type="InterPro" id="IPR050469">
    <property type="entry name" value="Diguanylate_Cyclase"/>
</dbReference>
<dbReference type="PANTHER" id="PTHR45138">
    <property type="entry name" value="REGULATORY COMPONENTS OF SENSORY TRANSDUCTION SYSTEM"/>
    <property type="match status" value="1"/>
</dbReference>
<protein>
    <recommendedName>
        <fullName evidence="1">diguanylate cyclase</fullName>
        <ecNumber evidence="1">2.7.7.65</ecNumber>
    </recommendedName>
</protein>
<dbReference type="GO" id="GO:0043709">
    <property type="term" value="P:cell adhesion involved in single-species biofilm formation"/>
    <property type="evidence" value="ECO:0007669"/>
    <property type="project" value="TreeGrafter"/>
</dbReference>
<dbReference type="Gene3D" id="3.30.450.40">
    <property type="match status" value="1"/>
</dbReference>
<reference evidence="4 5" key="1">
    <citation type="submission" date="2018-04" db="EMBL/GenBank/DDBJ databases">
        <title>Pseudomonas sp. nov., isolated from mangrove soil.</title>
        <authorList>
            <person name="Chen C."/>
        </authorList>
    </citation>
    <scope>NUCLEOTIDE SEQUENCE [LARGE SCALE GENOMIC DNA]</scope>
    <source>
        <strain evidence="4 5">TC-11</strain>
    </source>
</reference>
<accession>A0A2T5PAS6</accession>
<dbReference type="AlphaFoldDB" id="A0A2T5PAS6"/>
<dbReference type="Pfam" id="PF01590">
    <property type="entry name" value="GAF"/>
    <property type="match status" value="1"/>
</dbReference>
<organism evidence="4 5">
    <name type="scientific">Pseudomonas mangrovi</name>
    <dbReference type="NCBI Taxonomy" id="2161748"/>
    <lineage>
        <taxon>Bacteria</taxon>
        <taxon>Pseudomonadati</taxon>
        <taxon>Pseudomonadota</taxon>
        <taxon>Gammaproteobacteria</taxon>
        <taxon>Pseudomonadales</taxon>
        <taxon>Pseudomonadaceae</taxon>
        <taxon>Pseudomonas</taxon>
    </lineage>
</organism>
<evidence type="ECO:0000313" key="5">
    <source>
        <dbReference type="Proteomes" id="UP000244064"/>
    </source>
</evidence>
<evidence type="ECO:0000259" key="3">
    <source>
        <dbReference type="PROSITE" id="PS50887"/>
    </source>
</evidence>
<evidence type="ECO:0000256" key="1">
    <source>
        <dbReference type="ARBA" id="ARBA00012528"/>
    </source>
</evidence>
<dbReference type="InterPro" id="IPR029016">
    <property type="entry name" value="GAF-like_dom_sf"/>
</dbReference>
<dbReference type="GO" id="GO:0005886">
    <property type="term" value="C:plasma membrane"/>
    <property type="evidence" value="ECO:0007669"/>
    <property type="project" value="TreeGrafter"/>
</dbReference>
<dbReference type="PANTHER" id="PTHR45138:SF9">
    <property type="entry name" value="DIGUANYLATE CYCLASE DGCM-RELATED"/>
    <property type="match status" value="1"/>
</dbReference>
<dbReference type="Gene3D" id="3.30.70.270">
    <property type="match status" value="1"/>
</dbReference>
<dbReference type="InterPro" id="IPR000160">
    <property type="entry name" value="GGDEF_dom"/>
</dbReference>
<evidence type="ECO:0000313" key="4">
    <source>
        <dbReference type="EMBL" id="PTU74848.1"/>
    </source>
</evidence>
<dbReference type="RefSeq" id="WP_108106749.1">
    <property type="nucleotide sequence ID" value="NZ_QASN01000014.1"/>
</dbReference>
<proteinExistence type="predicted"/>
<dbReference type="CDD" id="cd01949">
    <property type="entry name" value="GGDEF"/>
    <property type="match status" value="1"/>
</dbReference>
<dbReference type="EMBL" id="QASN01000014">
    <property type="protein sequence ID" value="PTU74848.1"/>
    <property type="molecule type" value="Genomic_DNA"/>
</dbReference>
<keyword evidence="5" id="KW-1185">Reference proteome</keyword>
<feature type="domain" description="GGDEF" evidence="3">
    <location>
        <begin position="203"/>
        <end position="345"/>
    </location>
</feature>